<dbReference type="Pfam" id="PF05023">
    <property type="entry name" value="Phytochelatin"/>
    <property type="match status" value="1"/>
</dbReference>
<dbReference type="SUPFAM" id="SSF54001">
    <property type="entry name" value="Cysteine proteinases"/>
    <property type="match status" value="1"/>
</dbReference>
<gene>
    <name evidence="7" type="ORF">AMON00008_LOCUS28234</name>
</gene>
<dbReference type="PANTHER" id="PTHR33447">
    <property type="entry name" value="GLUTATHIONE GAMMA-GLUTAMYLCYSTEINYLTRANSFERASE"/>
    <property type="match status" value="1"/>
</dbReference>
<organism evidence="7">
    <name type="scientific">Alexandrium monilatum</name>
    <dbReference type="NCBI Taxonomy" id="311494"/>
    <lineage>
        <taxon>Eukaryota</taxon>
        <taxon>Sar</taxon>
        <taxon>Alveolata</taxon>
        <taxon>Dinophyceae</taxon>
        <taxon>Gonyaulacales</taxon>
        <taxon>Pyrocystaceae</taxon>
        <taxon>Alexandrium</taxon>
    </lineage>
</organism>
<keyword evidence="2" id="KW-0104">Cadmium</keyword>
<sequence>MDLPPSSHTPLVGGLHRRPLPPPAIAFSSPEGRELFHEALSQGTAEIFYPLIEQFHTQAEPAFCGLATLVMVLNALNVDPGSMWKGPWRWYHEEALDCCKDTAEIKKDGIEWQEWLCLARCQGLAVEAVRADEDGASLASFEAQVASVSSRPGGQFLVVSYSRKAVDQSGDGHYSPIGAYHRGRSLALVLDTARFKYPPHWLPVAKLWEAMQRRNEGTNRSRGYAVLARADICGRGLFTLKAMVQHWRTLDAWVLRDLPVRTAAVGATAEGELWAFARSLPPAVAALVSEAAPTMLSSPVDRDAGLAVPQALRRTAAYRLLDAASQTRPDEALPASKESLALLVVLLGRMGMLHKALPCAEEAGLWEVNGAEKRRGGDQEAGEQEVGGAKRRRVGEREAGEHEQPGGLLEDELQFLQMQAENLLEDARRAGPRQCCP</sequence>
<name>A0A7S4VI28_9DINO</name>
<dbReference type="AlphaFoldDB" id="A0A7S4VI28"/>
<dbReference type="GO" id="GO:0016756">
    <property type="term" value="F:glutathione gamma-glutamylcysteinyltransferase activity"/>
    <property type="evidence" value="ECO:0007669"/>
    <property type="project" value="UniProtKB-EC"/>
</dbReference>
<evidence type="ECO:0000256" key="3">
    <source>
        <dbReference type="ARBA" id="ARBA00022679"/>
    </source>
</evidence>
<evidence type="ECO:0000256" key="1">
    <source>
        <dbReference type="ARBA" id="ARBA00012468"/>
    </source>
</evidence>
<proteinExistence type="predicted"/>
<dbReference type="InterPro" id="IPR040409">
    <property type="entry name" value="PCS-like"/>
</dbReference>
<dbReference type="GO" id="GO:0098849">
    <property type="term" value="P:cellular detoxification of cadmium ion"/>
    <property type="evidence" value="ECO:0007669"/>
    <property type="project" value="TreeGrafter"/>
</dbReference>
<protein>
    <recommendedName>
        <fullName evidence="1">glutathione gamma-glutamylcysteinyltransferase</fullName>
        <ecNumber evidence="1">2.3.2.15</ecNumber>
    </recommendedName>
</protein>
<accession>A0A7S4VI28</accession>
<dbReference type="InterPro" id="IPR038765">
    <property type="entry name" value="Papain-like_cys_pep_sf"/>
</dbReference>
<evidence type="ECO:0000259" key="6">
    <source>
        <dbReference type="PROSITE" id="PS51443"/>
    </source>
</evidence>
<dbReference type="GO" id="GO:0046938">
    <property type="term" value="P:phytochelatin biosynthetic process"/>
    <property type="evidence" value="ECO:0007669"/>
    <property type="project" value="InterPro"/>
</dbReference>
<dbReference type="Gene3D" id="3.90.70.30">
    <property type="entry name" value="Phytochelatin synthase, N-terminal domain"/>
    <property type="match status" value="1"/>
</dbReference>
<reference evidence="7" key="1">
    <citation type="submission" date="2021-01" db="EMBL/GenBank/DDBJ databases">
        <authorList>
            <person name="Corre E."/>
            <person name="Pelletier E."/>
            <person name="Niang G."/>
            <person name="Scheremetjew M."/>
            <person name="Finn R."/>
            <person name="Kale V."/>
            <person name="Holt S."/>
            <person name="Cochrane G."/>
            <person name="Meng A."/>
            <person name="Brown T."/>
            <person name="Cohen L."/>
        </authorList>
    </citation>
    <scope>NUCLEOTIDE SEQUENCE</scope>
    <source>
        <strain evidence="7">CCMP3105</strain>
    </source>
</reference>
<feature type="domain" description="Peptidase C83" evidence="6">
    <location>
        <begin position="10"/>
        <end position="232"/>
    </location>
</feature>
<evidence type="ECO:0000256" key="2">
    <source>
        <dbReference type="ARBA" id="ARBA00022539"/>
    </source>
</evidence>
<dbReference type="GO" id="GO:0046872">
    <property type="term" value="F:metal ion binding"/>
    <property type="evidence" value="ECO:0007669"/>
    <property type="project" value="UniProtKB-KW"/>
</dbReference>
<dbReference type="GO" id="GO:0010273">
    <property type="term" value="P:detoxification of copper ion"/>
    <property type="evidence" value="ECO:0007669"/>
    <property type="project" value="TreeGrafter"/>
</dbReference>
<evidence type="ECO:0000313" key="7">
    <source>
        <dbReference type="EMBL" id="CAE4599341.1"/>
    </source>
</evidence>
<dbReference type="InterPro" id="IPR007719">
    <property type="entry name" value="PCS_N"/>
</dbReference>
<feature type="region of interest" description="Disordered" evidence="5">
    <location>
        <begin position="372"/>
        <end position="409"/>
    </location>
</feature>
<feature type="compositionally biased region" description="Basic and acidic residues" evidence="5">
    <location>
        <begin position="395"/>
        <end position="404"/>
    </location>
</feature>
<dbReference type="FunFam" id="3.90.70.30:FF:000001">
    <property type="entry name" value="Glutathione gamma-glutamylcysteinyltransferase 1"/>
    <property type="match status" value="1"/>
</dbReference>
<dbReference type="PROSITE" id="PS51443">
    <property type="entry name" value="PCS"/>
    <property type="match status" value="1"/>
</dbReference>
<keyword evidence="3" id="KW-0808">Transferase</keyword>
<evidence type="ECO:0000256" key="5">
    <source>
        <dbReference type="SAM" id="MobiDB-lite"/>
    </source>
</evidence>
<dbReference type="InterPro" id="IPR038156">
    <property type="entry name" value="PCS_N_sf"/>
</dbReference>
<dbReference type="EMBL" id="HBNR01040739">
    <property type="protein sequence ID" value="CAE4599341.1"/>
    <property type="molecule type" value="Transcribed_RNA"/>
</dbReference>
<keyword evidence="4" id="KW-0479">Metal-binding</keyword>
<dbReference type="PANTHER" id="PTHR33447:SF2">
    <property type="entry name" value="GLUTATHIONE GAMMA-GLUTAMYLCYSTEINYLTRANSFERASE"/>
    <property type="match status" value="1"/>
</dbReference>
<dbReference type="EC" id="2.3.2.15" evidence="1"/>
<evidence type="ECO:0000256" key="4">
    <source>
        <dbReference type="ARBA" id="ARBA00022723"/>
    </source>
</evidence>